<dbReference type="RefSeq" id="WP_233281110.1">
    <property type="nucleotide sequence ID" value="NZ_CP040396.1"/>
</dbReference>
<reference evidence="1 2" key="1">
    <citation type="submission" date="2019-05" db="EMBL/GenBank/DDBJ databases">
        <authorList>
            <person name="Chen C."/>
        </authorList>
    </citation>
    <scope>NUCLEOTIDE SEQUENCE [LARGE SCALE GENOMIC DNA]</scope>
    <source>
        <strain evidence="1 2">HB172198</strain>
    </source>
</reference>
<evidence type="ECO:0000313" key="2">
    <source>
        <dbReference type="Proteomes" id="UP000300879"/>
    </source>
</evidence>
<protein>
    <submittedName>
        <fullName evidence="1">Uncharacterized protein</fullName>
    </submittedName>
</protein>
<dbReference type="Proteomes" id="UP000300879">
    <property type="component" value="Chromosome"/>
</dbReference>
<sequence>MIMYNSKVVTGRIIEIRDDHVVTLQGDTVSTYHLKYYTMTNEELLSLPEAEAAMVQAAAARSEEEEVTGVRGWLSRERNPLTSWLTIWKKSANRA</sequence>
<proteinExistence type="predicted"/>
<dbReference type="KEGG" id="palo:E6C60_0515"/>
<name>A0A4P8XG98_9BACL</name>
<gene>
    <name evidence="1" type="ORF">E6C60_0515</name>
</gene>
<dbReference type="AlphaFoldDB" id="A0A4P8XG98"/>
<evidence type="ECO:0000313" key="1">
    <source>
        <dbReference type="EMBL" id="QCT01238.1"/>
    </source>
</evidence>
<accession>A0A4P8XG98</accession>
<dbReference type="EMBL" id="CP040396">
    <property type="protein sequence ID" value="QCT01238.1"/>
    <property type="molecule type" value="Genomic_DNA"/>
</dbReference>
<organism evidence="1 2">
    <name type="scientific">Paenibacillus algicola</name>
    <dbReference type="NCBI Taxonomy" id="2565926"/>
    <lineage>
        <taxon>Bacteria</taxon>
        <taxon>Bacillati</taxon>
        <taxon>Bacillota</taxon>
        <taxon>Bacilli</taxon>
        <taxon>Bacillales</taxon>
        <taxon>Paenibacillaceae</taxon>
        <taxon>Paenibacillus</taxon>
    </lineage>
</organism>
<keyword evidence="2" id="KW-1185">Reference proteome</keyword>